<organism evidence="1 2">
    <name type="scientific">Dichanthelium oligosanthes</name>
    <dbReference type="NCBI Taxonomy" id="888268"/>
    <lineage>
        <taxon>Eukaryota</taxon>
        <taxon>Viridiplantae</taxon>
        <taxon>Streptophyta</taxon>
        <taxon>Embryophyta</taxon>
        <taxon>Tracheophyta</taxon>
        <taxon>Spermatophyta</taxon>
        <taxon>Magnoliopsida</taxon>
        <taxon>Liliopsida</taxon>
        <taxon>Poales</taxon>
        <taxon>Poaceae</taxon>
        <taxon>PACMAD clade</taxon>
        <taxon>Panicoideae</taxon>
        <taxon>Panicodae</taxon>
        <taxon>Paniceae</taxon>
        <taxon>Dichantheliinae</taxon>
        <taxon>Dichanthelium</taxon>
    </lineage>
</organism>
<gene>
    <name evidence="1" type="ORF">BAE44_0005105</name>
</gene>
<proteinExistence type="predicted"/>
<accession>A0A1E5W925</accession>
<evidence type="ECO:0000313" key="2">
    <source>
        <dbReference type="Proteomes" id="UP000095767"/>
    </source>
</evidence>
<dbReference type="Proteomes" id="UP000095767">
    <property type="component" value="Unassembled WGS sequence"/>
</dbReference>
<dbReference type="EMBL" id="LWDX02017248">
    <property type="protein sequence ID" value="OEL33877.1"/>
    <property type="molecule type" value="Genomic_DNA"/>
</dbReference>
<keyword evidence="2" id="KW-1185">Reference proteome</keyword>
<feature type="non-terminal residue" evidence="1">
    <location>
        <position position="1"/>
    </location>
</feature>
<protein>
    <submittedName>
        <fullName evidence="1">Uncharacterized protein</fullName>
    </submittedName>
</protein>
<sequence>LATFFAHRIQPLKARAHPMHRYSSHNDLTRESSEEISRSEALVCIGSIMDRVKMVVTFIGHPPPFMEELRPYLVRSVRPYDARCFPLLTPLMSMRSDVTTSLVSIFYGRHPTLGIPKVVDFLVECRREQ</sequence>
<comment type="caution">
    <text evidence="1">The sequence shown here is derived from an EMBL/GenBank/DDBJ whole genome shotgun (WGS) entry which is preliminary data.</text>
</comment>
<reference evidence="1 2" key="1">
    <citation type="submission" date="2016-09" db="EMBL/GenBank/DDBJ databases">
        <title>The draft genome of Dichanthelium oligosanthes: A C3 panicoid grass species.</title>
        <authorList>
            <person name="Studer A.J."/>
            <person name="Schnable J.C."/>
            <person name="Brutnell T.P."/>
        </authorList>
    </citation>
    <scope>NUCLEOTIDE SEQUENCE [LARGE SCALE GENOMIC DNA]</scope>
    <source>
        <strain evidence="2">cv. Kellogg 1175</strain>
        <tissue evidence="1">Leaf</tissue>
    </source>
</reference>
<evidence type="ECO:0000313" key="1">
    <source>
        <dbReference type="EMBL" id="OEL33877.1"/>
    </source>
</evidence>
<name>A0A1E5W925_9POAL</name>
<dbReference type="AlphaFoldDB" id="A0A1E5W925"/>